<dbReference type="Gene3D" id="2.40.40.10">
    <property type="entry name" value="RlpA-like domain"/>
    <property type="match status" value="1"/>
</dbReference>
<dbReference type="InterPro" id="IPR036908">
    <property type="entry name" value="RlpA-like_sf"/>
</dbReference>
<evidence type="ECO:0000313" key="3">
    <source>
        <dbReference type="EMBL" id="ATL47698.1"/>
    </source>
</evidence>
<evidence type="ECO:0000259" key="2">
    <source>
        <dbReference type="PROSITE" id="PS51782"/>
    </source>
</evidence>
<organism evidence="3 4">
    <name type="scientific">Chitinophaga caeni</name>
    <dbReference type="NCBI Taxonomy" id="2029983"/>
    <lineage>
        <taxon>Bacteria</taxon>
        <taxon>Pseudomonadati</taxon>
        <taxon>Bacteroidota</taxon>
        <taxon>Chitinophagia</taxon>
        <taxon>Chitinophagales</taxon>
        <taxon>Chitinophagaceae</taxon>
        <taxon>Chitinophaga</taxon>
    </lineage>
</organism>
<dbReference type="SMART" id="SM00257">
    <property type="entry name" value="LysM"/>
    <property type="match status" value="2"/>
</dbReference>
<accession>A0A291QUQ3</accession>
<dbReference type="RefSeq" id="WP_098194075.1">
    <property type="nucleotide sequence ID" value="NZ_CP023777.1"/>
</dbReference>
<dbReference type="PROSITE" id="PS51782">
    <property type="entry name" value="LYSM"/>
    <property type="match status" value="2"/>
</dbReference>
<feature type="domain" description="LysM" evidence="2">
    <location>
        <begin position="101"/>
        <end position="145"/>
    </location>
</feature>
<dbReference type="OrthoDB" id="2149800at2"/>
<reference evidence="3 4" key="1">
    <citation type="submission" date="2017-10" db="EMBL/GenBank/DDBJ databases">
        <title>Paenichitinophaga pekingensis gen. nov., sp. nov., isolated from activated sludge.</title>
        <authorList>
            <person name="Jin D."/>
            <person name="Kong X."/>
            <person name="Deng Y."/>
            <person name="Bai Z."/>
        </authorList>
    </citation>
    <scope>NUCLEOTIDE SEQUENCE [LARGE SCALE GENOMIC DNA]</scope>
    <source>
        <strain evidence="3 4">13</strain>
    </source>
</reference>
<proteinExistence type="predicted"/>
<name>A0A291QUQ3_9BACT</name>
<dbReference type="InterPro" id="IPR018392">
    <property type="entry name" value="LysM"/>
</dbReference>
<dbReference type="PANTHER" id="PTHR33734">
    <property type="entry name" value="LYSM DOMAIN-CONTAINING GPI-ANCHORED PROTEIN 2"/>
    <property type="match status" value="1"/>
</dbReference>
<keyword evidence="1" id="KW-0732">Signal</keyword>
<dbReference type="InterPro" id="IPR036779">
    <property type="entry name" value="LysM_dom_sf"/>
</dbReference>
<dbReference type="PANTHER" id="PTHR33734:SF22">
    <property type="entry name" value="MEMBRANE-BOUND LYTIC MUREIN TRANSGLYCOSYLASE D"/>
    <property type="match status" value="1"/>
</dbReference>
<dbReference type="Gene3D" id="3.10.350.10">
    <property type="entry name" value="LysM domain"/>
    <property type="match status" value="2"/>
</dbReference>
<feature type="domain" description="LysM" evidence="2">
    <location>
        <begin position="35"/>
        <end position="79"/>
    </location>
</feature>
<evidence type="ECO:0000313" key="4">
    <source>
        <dbReference type="Proteomes" id="UP000220133"/>
    </source>
</evidence>
<evidence type="ECO:0000256" key="1">
    <source>
        <dbReference type="SAM" id="SignalP"/>
    </source>
</evidence>
<feature type="chain" id="PRO_5013171975" description="LysM domain-containing protein" evidence="1">
    <location>
        <begin position="21"/>
        <end position="340"/>
    </location>
</feature>
<keyword evidence="4" id="KW-1185">Reference proteome</keyword>
<dbReference type="AlphaFoldDB" id="A0A291QUQ3"/>
<dbReference type="Pfam" id="PF01476">
    <property type="entry name" value="LysM"/>
    <property type="match status" value="2"/>
</dbReference>
<feature type="signal peptide" evidence="1">
    <location>
        <begin position="1"/>
        <end position="20"/>
    </location>
</feature>
<dbReference type="SUPFAM" id="SSF54106">
    <property type="entry name" value="LysM domain"/>
    <property type="match status" value="1"/>
</dbReference>
<sequence>MLKPLMFVVMFSFATTALSAQDRILAQGSGAELHIVHTVEKGENFYSIGRTYGVSPKDIAAMNKLNMDNGLNLGQVINIPLNNSNFVQSAKTNTDNGFTPVYHLVADKETLYRISINNRKVPIENIRTWNNLSGDAVQADSYLIVGWLKKKGATASTMATSTPAPAPAKQETAPAPPPQVQEVAKTAQQAEETANATLAVNNSTPPPVENAVKVVKEEPAKAAASTASMNVPDVEGFEQLYMQQTSSGKDAVSEKGPGAWFRSNAVANSGKYYALHNSAPRGTIVKVTNPLNGKFIYAKVLDAIPQLKQNANLIIKLSDGAMAALGTNETRFYCELSYEQ</sequence>
<dbReference type="CDD" id="cd00118">
    <property type="entry name" value="LysM"/>
    <property type="match status" value="1"/>
</dbReference>
<dbReference type="KEGG" id="cbae:COR50_11255"/>
<protein>
    <recommendedName>
        <fullName evidence="2">LysM domain-containing protein</fullName>
    </recommendedName>
</protein>
<dbReference type="EMBL" id="CP023777">
    <property type="protein sequence ID" value="ATL47698.1"/>
    <property type="molecule type" value="Genomic_DNA"/>
</dbReference>
<gene>
    <name evidence="3" type="ORF">COR50_11255</name>
</gene>
<dbReference type="Proteomes" id="UP000220133">
    <property type="component" value="Chromosome"/>
</dbReference>